<proteinExistence type="predicted"/>
<dbReference type="EMBL" id="MRCG01000013">
    <property type="protein sequence ID" value="OKH46323.1"/>
    <property type="molecule type" value="Genomic_DNA"/>
</dbReference>
<dbReference type="OrthoDB" id="288613at2"/>
<feature type="transmembrane region" description="Helical" evidence="1">
    <location>
        <begin position="168"/>
        <end position="186"/>
    </location>
</feature>
<sequence length="200" mass="20561">MDLSLVNLQLLESIGLGLGLGVAAGFRVVVPFWVLSAAALFGHLELTSSMTWLGSTTAFVSLSIALVVEILAYSVPWLDNVIDTVALPIAAVAGTLLMAIAANQLDPFAQWSVAIVAGGGVAATVKGLNGLTRLVSTATTGGATNLIIAGVELVGAIAIALLALVAPIVMFVLVLAFFILLVRFAIKAFYRSKKAAPDAE</sequence>
<dbReference type="InterPro" id="IPR025196">
    <property type="entry name" value="DUF4126"/>
</dbReference>
<keyword evidence="1" id="KW-1133">Transmembrane helix</keyword>
<feature type="domain" description="DUF4126" evidence="2">
    <location>
        <begin position="14"/>
        <end position="185"/>
    </location>
</feature>
<feature type="transmembrane region" description="Helical" evidence="1">
    <location>
        <begin position="20"/>
        <end position="44"/>
    </location>
</feature>
<feature type="transmembrane region" description="Helical" evidence="1">
    <location>
        <begin position="108"/>
        <end position="131"/>
    </location>
</feature>
<dbReference type="AlphaFoldDB" id="A0A1U7J2K8"/>
<accession>A0A1U7J2K8</accession>
<evidence type="ECO:0000259" key="2">
    <source>
        <dbReference type="Pfam" id="PF13548"/>
    </source>
</evidence>
<evidence type="ECO:0000313" key="3">
    <source>
        <dbReference type="EMBL" id="OKH46323.1"/>
    </source>
</evidence>
<evidence type="ECO:0000313" key="4">
    <source>
        <dbReference type="Proteomes" id="UP000185557"/>
    </source>
</evidence>
<evidence type="ECO:0000256" key="1">
    <source>
        <dbReference type="SAM" id="Phobius"/>
    </source>
</evidence>
<name>A0A1U7J2K8_9CYAN</name>
<reference evidence="3 4" key="1">
    <citation type="submission" date="2016-11" db="EMBL/GenBank/DDBJ databases">
        <title>Draft Genome Sequences of Nine Cyanobacterial Strains from Diverse Habitats.</title>
        <authorList>
            <person name="Zhu T."/>
            <person name="Hou S."/>
            <person name="Lu X."/>
            <person name="Hess W.R."/>
        </authorList>
    </citation>
    <scope>NUCLEOTIDE SEQUENCE [LARGE SCALE GENOMIC DNA]</scope>
    <source>
        <strain evidence="3 4">NIES-30</strain>
    </source>
</reference>
<dbReference type="Pfam" id="PF13548">
    <property type="entry name" value="DUF4126"/>
    <property type="match status" value="1"/>
</dbReference>
<feature type="transmembrane region" description="Helical" evidence="1">
    <location>
        <begin position="50"/>
        <end position="73"/>
    </location>
</feature>
<feature type="transmembrane region" description="Helical" evidence="1">
    <location>
        <begin position="143"/>
        <end position="162"/>
    </location>
</feature>
<keyword evidence="4" id="KW-1185">Reference proteome</keyword>
<dbReference type="STRING" id="549789.NIES30_16575"/>
<keyword evidence="1" id="KW-0472">Membrane</keyword>
<comment type="caution">
    <text evidence="3">The sequence shown here is derived from an EMBL/GenBank/DDBJ whole genome shotgun (WGS) entry which is preliminary data.</text>
</comment>
<keyword evidence="1" id="KW-0812">Transmembrane</keyword>
<protein>
    <recommendedName>
        <fullName evidence="2">DUF4126 domain-containing protein</fullName>
    </recommendedName>
</protein>
<dbReference type="Proteomes" id="UP000185557">
    <property type="component" value="Unassembled WGS sequence"/>
</dbReference>
<gene>
    <name evidence="3" type="ORF">NIES30_16575</name>
</gene>
<organism evidence="3 4">
    <name type="scientific">Phormidium tenue NIES-30</name>
    <dbReference type="NCBI Taxonomy" id="549789"/>
    <lineage>
        <taxon>Bacteria</taxon>
        <taxon>Bacillati</taxon>
        <taxon>Cyanobacteriota</taxon>
        <taxon>Cyanophyceae</taxon>
        <taxon>Oscillatoriophycideae</taxon>
        <taxon>Oscillatoriales</taxon>
        <taxon>Oscillatoriaceae</taxon>
        <taxon>Phormidium</taxon>
    </lineage>
</organism>
<feature type="transmembrane region" description="Helical" evidence="1">
    <location>
        <begin position="85"/>
        <end position="102"/>
    </location>
</feature>
<dbReference type="RefSeq" id="WP_073609550.1">
    <property type="nucleotide sequence ID" value="NZ_MRCG01000013.1"/>
</dbReference>